<protein>
    <submittedName>
        <fullName evidence="1">Uncharacterized protein</fullName>
    </submittedName>
</protein>
<evidence type="ECO:0000313" key="1">
    <source>
        <dbReference type="EMBL" id="GAU88786.1"/>
    </source>
</evidence>
<name>A0A1D1UGL7_RAMVA</name>
<reference evidence="1 2" key="1">
    <citation type="journal article" date="2016" name="Nat. Commun.">
        <title>Extremotolerant tardigrade genome and improved radiotolerance of human cultured cells by tardigrade-unique protein.</title>
        <authorList>
            <person name="Hashimoto T."/>
            <person name="Horikawa D.D."/>
            <person name="Saito Y."/>
            <person name="Kuwahara H."/>
            <person name="Kozuka-Hata H."/>
            <person name="Shin-I T."/>
            <person name="Minakuchi Y."/>
            <person name="Ohishi K."/>
            <person name="Motoyama A."/>
            <person name="Aizu T."/>
            <person name="Enomoto A."/>
            <person name="Kondo K."/>
            <person name="Tanaka S."/>
            <person name="Hara Y."/>
            <person name="Koshikawa S."/>
            <person name="Sagara H."/>
            <person name="Miura T."/>
            <person name="Yokobori S."/>
            <person name="Miyagawa K."/>
            <person name="Suzuki Y."/>
            <person name="Kubo T."/>
            <person name="Oyama M."/>
            <person name="Kohara Y."/>
            <person name="Fujiyama A."/>
            <person name="Arakawa K."/>
            <person name="Katayama T."/>
            <person name="Toyoda A."/>
            <person name="Kunieda T."/>
        </authorList>
    </citation>
    <scope>NUCLEOTIDE SEQUENCE [LARGE SCALE GENOMIC DNA]</scope>
    <source>
        <strain evidence="1 2">YOKOZUNA-1</strain>
    </source>
</reference>
<keyword evidence="2" id="KW-1185">Reference proteome</keyword>
<organism evidence="1 2">
    <name type="scientific">Ramazzottius varieornatus</name>
    <name type="common">Water bear</name>
    <name type="synonym">Tardigrade</name>
    <dbReference type="NCBI Taxonomy" id="947166"/>
    <lineage>
        <taxon>Eukaryota</taxon>
        <taxon>Metazoa</taxon>
        <taxon>Ecdysozoa</taxon>
        <taxon>Tardigrada</taxon>
        <taxon>Eutardigrada</taxon>
        <taxon>Parachela</taxon>
        <taxon>Hypsibioidea</taxon>
        <taxon>Ramazzottiidae</taxon>
        <taxon>Ramazzottius</taxon>
    </lineage>
</organism>
<dbReference type="Proteomes" id="UP000186922">
    <property type="component" value="Unassembled WGS sequence"/>
</dbReference>
<proteinExistence type="predicted"/>
<accession>A0A1D1UGL7</accession>
<dbReference type="OrthoDB" id="4321958at2759"/>
<dbReference type="EMBL" id="BDGG01000001">
    <property type="protein sequence ID" value="GAU88786.1"/>
    <property type="molecule type" value="Genomic_DNA"/>
</dbReference>
<dbReference type="AlphaFoldDB" id="A0A1D1UGL7"/>
<sequence>MPVPRTGMWYQQRRSAIDLLEDEPTEPVTDCRGAACRDDGGCCEGMVCKLPQPDNKKISAPLGTCVPNPNEGTNCKDDASCGQGLECGQTMGSRGFKTCQPRNRDVNKKQYGMFRPSL</sequence>
<evidence type="ECO:0000313" key="2">
    <source>
        <dbReference type="Proteomes" id="UP000186922"/>
    </source>
</evidence>
<comment type="caution">
    <text evidence="1">The sequence shown here is derived from an EMBL/GenBank/DDBJ whole genome shotgun (WGS) entry which is preliminary data.</text>
</comment>
<gene>
    <name evidence="1" type="primary">RvY_01421-1</name>
    <name evidence="1" type="synonym">RvY_01421.1</name>
    <name evidence="1" type="ORF">RvY_01421</name>
</gene>